<keyword evidence="5 7" id="KW-1133">Transmembrane helix</keyword>
<dbReference type="Proteomes" id="UP000039865">
    <property type="component" value="Unassembled WGS sequence"/>
</dbReference>
<evidence type="ECO:0000256" key="7">
    <source>
        <dbReference type="SAM" id="Phobius"/>
    </source>
</evidence>
<dbReference type="Gene3D" id="1.20.1250.20">
    <property type="entry name" value="MFS general substrate transporter like domains"/>
    <property type="match status" value="1"/>
</dbReference>
<evidence type="ECO:0000256" key="3">
    <source>
        <dbReference type="ARBA" id="ARBA00022475"/>
    </source>
</evidence>
<organism evidence="8 9">
    <name type="scientific">Stylonychia lemnae</name>
    <name type="common">Ciliate</name>
    <dbReference type="NCBI Taxonomy" id="5949"/>
    <lineage>
        <taxon>Eukaryota</taxon>
        <taxon>Sar</taxon>
        <taxon>Alveolata</taxon>
        <taxon>Ciliophora</taxon>
        <taxon>Intramacronucleata</taxon>
        <taxon>Spirotrichea</taxon>
        <taxon>Stichotrichia</taxon>
        <taxon>Sporadotrichida</taxon>
        <taxon>Oxytrichidae</taxon>
        <taxon>Stylonychinae</taxon>
        <taxon>Stylonychia</taxon>
    </lineage>
</organism>
<dbReference type="GO" id="GO:0022857">
    <property type="term" value="F:transmembrane transporter activity"/>
    <property type="evidence" value="ECO:0007669"/>
    <property type="project" value="InterPro"/>
</dbReference>
<feature type="transmembrane region" description="Helical" evidence="7">
    <location>
        <begin position="72"/>
        <end position="93"/>
    </location>
</feature>
<dbReference type="OrthoDB" id="424834at2759"/>
<dbReference type="PANTHER" id="PTHR43414">
    <property type="entry name" value="MULTIDRUG RESISTANCE PROTEIN MDTG"/>
    <property type="match status" value="1"/>
</dbReference>
<feature type="transmembrane region" description="Helical" evidence="7">
    <location>
        <begin position="430"/>
        <end position="453"/>
    </location>
</feature>
<feature type="transmembrane region" description="Helical" evidence="7">
    <location>
        <begin position="365"/>
        <end position="385"/>
    </location>
</feature>
<evidence type="ECO:0000256" key="4">
    <source>
        <dbReference type="ARBA" id="ARBA00022692"/>
    </source>
</evidence>
<protein>
    <submittedName>
        <fullName evidence="8">Major facilitator superfamily mfs_1</fullName>
    </submittedName>
</protein>
<keyword evidence="4 7" id="KW-0812">Transmembrane</keyword>
<dbReference type="AlphaFoldDB" id="A0A078ATR5"/>
<evidence type="ECO:0000256" key="2">
    <source>
        <dbReference type="ARBA" id="ARBA00022448"/>
    </source>
</evidence>
<feature type="transmembrane region" description="Helical" evidence="7">
    <location>
        <begin position="391"/>
        <end position="409"/>
    </location>
</feature>
<sequence>MYTIDNKTQNNQNTSLQTLICPLELEQQPIINRLNTNEDLHQSTQKNSGEVVNIICKTNSFLGIKFKERVQLLTGISIYIVTIMGNLVAPFIFHSSNIILKNKFNLNDEEELVKFSSMIYMTTIITLAIVSPFIGGLLDFLGRRKMLTIIFISTGVFCAILPLSARIWLDFTIIRIILAVLTNTMINNTLIADYVKNESIGKAVIYNNFSRYIGAFLSTSLFLSLIAYTSISITYNVMAVLMCLTGAYLFFSLKEPQELSIIEQNPNTQGFQNNQRYAVSYWSNIKGGIQECKNNSILIFCLMQNFVVRMGTVLGSNAYSLWVLANIADQKQAFALLAFALSLSSFLNFLIQIPLIKLLDKIRPSILLFFVQIFRGCSLLIPMLIDNKNPQLIAAAIVIMALANGMANVGRDLIFQKNQGAQSRGAMVGFMDLFQNIGILLYISVFAFLFQVIGLNGCFAFLGICDLILLAISMKFDLNKRSRI</sequence>
<evidence type="ECO:0000256" key="1">
    <source>
        <dbReference type="ARBA" id="ARBA00004651"/>
    </source>
</evidence>
<comment type="subcellular location">
    <subcellularLocation>
        <location evidence="1">Cell membrane</location>
        <topology evidence="1">Multi-pass membrane protein</topology>
    </subcellularLocation>
</comment>
<evidence type="ECO:0000256" key="6">
    <source>
        <dbReference type="ARBA" id="ARBA00023136"/>
    </source>
</evidence>
<feature type="transmembrane region" description="Helical" evidence="7">
    <location>
        <begin position="237"/>
        <end position="253"/>
    </location>
</feature>
<evidence type="ECO:0000313" key="9">
    <source>
        <dbReference type="Proteomes" id="UP000039865"/>
    </source>
</evidence>
<dbReference type="EMBL" id="CCKQ01012988">
    <property type="protein sequence ID" value="CDW84617.1"/>
    <property type="molecule type" value="Genomic_DNA"/>
</dbReference>
<keyword evidence="9" id="KW-1185">Reference proteome</keyword>
<evidence type="ECO:0000256" key="5">
    <source>
        <dbReference type="ARBA" id="ARBA00022989"/>
    </source>
</evidence>
<proteinExistence type="predicted"/>
<dbReference type="Pfam" id="PF07690">
    <property type="entry name" value="MFS_1"/>
    <property type="match status" value="1"/>
</dbReference>
<feature type="transmembrane region" description="Helical" evidence="7">
    <location>
        <begin position="113"/>
        <end position="134"/>
    </location>
</feature>
<dbReference type="InterPro" id="IPR036259">
    <property type="entry name" value="MFS_trans_sf"/>
</dbReference>
<reference evidence="8 9" key="1">
    <citation type="submission" date="2014-06" db="EMBL/GenBank/DDBJ databases">
        <authorList>
            <person name="Swart Estienne"/>
        </authorList>
    </citation>
    <scope>NUCLEOTIDE SEQUENCE [LARGE SCALE GENOMIC DNA]</scope>
    <source>
        <strain evidence="8 9">130c</strain>
    </source>
</reference>
<gene>
    <name evidence="8" type="primary">Contig5085.g5436</name>
    <name evidence="8" type="ORF">STYLEM_13682</name>
</gene>
<accession>A0A078ATR5</accession>
<dbReference type="InParanoid" id="A0A078ATR5"/>
<dbReference type="PANTHER" id="PTHR43414:SF1">
    <property type="entry name" value="PEPTIDE PERMEASE"/>
    <property type="match status" value="1"/>
</dbReference>
<keyword evidence="2" id="KW-0813">Transport</keyword>
<dbReference type="GO" id="GO:0005886">
    <property type="term" value="C:plasma membrane"/>
    <property type="evidence" value="ECO:0007669"/>
    <property type="project" value="UniProtKB-SubCell"/>
</dbReference>
<evidence type="ECO:0000313" key="8">
    <source>
        <dbReference type="EMBL" id="CDW84617.1"/>
    </source>
</evidence>
<feature type="transmembrane region" description="Helical" evidence="7">
    <location>
        <begin position="459"/>
        <end position="478"/>
    </location>
</feature>
<feature type="transmembrane region" description="Helical" evidence="7">
    <location>
        <begin position="146"/>
        <end position="165"/>
    </location>
</feature>
<dbReference type="InterPro" id="IPR011701">
    <property type="entry name" value="MFS"/>
</dbReference>
<keyword evidence="3" id="KW-1003">Cell membrane</keyword>
<keyword evidence="6 7" id="KW-0472">Membrane</keyword>
<feature type="transmembrane region" description="Helical" evidence="7">
    <location>
        <begin position="333"/>
        <end position="353"/>
    </location>
</feature>
<name>A0A078ATR5_STYLE</name>
<feature type="transmembrane region" description="Helical" evidence="7">
    <location>
        <begin position="171"/>
        <end position="191"/>
    </location>
</feature>
<dbReference type="SUPFAM" id="SSF103473">
    <property type="entry name" value="MFS general substrate transporter"/>
    <property type="match status" value="1"/>
</dbReference>
<feature type="transmembrane region" description="Helical" evidence="7">
    <location>
        <begin position="212"/>
        <end position="231"/>
    </location>
</feature>